<keyword evidence="3" id="KW-1185">Reference proteome</keyword>
<accession>A0AA38CFE1</accession>
<dbReference type="Proteomes" id="UP000824469">
    <property type="component" value="Unassembled WGS sequence"/>
</dbReference>
<feature type="coiled-coil region" evidence="1">
    <location>
        <begin position="79"/>
        <end position="123"/>
    </location>
</feature>
<reference evidence="2 3" key="1">
    <citation type="journal article" date="2021" name="Nat. Plants">
        <title>The Taxus genome provides insights into paclitaxel biosynthesis.</title>
        <authorList>
            <person name="Xiong X."/>
            <person name="Gou J."/>
            <person name="Liao Q."/>
            <person name="Li Y."/>
            <person name="Zhou Q."/>
            <person name="Bi G."/>
            <person name="Li C."/>
            <person name="Du R."/>
            <person name="Wang X."/>
            <person name="Sun T."/>
            <person name="Guo L."/>
            <person name="Liang H."/>
            <person name="Lu P."/>
            <person name="Wu Y."/>
            <person name="Zhang Z."/>
            <person name="Ro D.K."/>
            <person name="Shang Y."/>
            <person name="Huang S."/>
            <person name="Yan J."/>
        </authorList>
    </citation>
    <scope>NUCLEOTIDE SEQUENCE [LARGE SCALE GENOMIC DNA]</scope>
    <source>
        <strain evidence="2">Ta-2019</strain>
    </source>
</reference>
<gene>
    <name evidence="2" type="ORF">KI387_039455</name>
</gene>
<protein>
    <submittedName>
        <fullName evidence="2">Uncharacterized protein</fullName>
    </submittedName>
</protein>
<evidence type="ECO:0000313" key="3">
    <source>
        <dbReference type="Proteomes" id="UP000824469"/>
    </source>
</evidence>
<comment type="caution">
    <text evidence="2">The sequence shown here is derived from an EMBL/GenBank/DDBJ whole genome shotgun (WGS) entry which is preliminary data.</text>
</comment>
<dbReference type="AlphaFoldDB" id="A0AA38CFE1"/>
<organism evidence="2 3">
    <name type="scientific">Taxus chinensis</name>
    <name type="common">Chinese yew</name>
    <name type="synonym">Taxus wallichiana var. chinensis</name>
    <dbReference type="NCBI Taxonomy" id="29808"/>
    <lineage>
        <taxon>Eukaryota</taxon>
        <taxon>Viridiplantae</taxon>
        <taxon>Streptophyta</taxon>
        <taxon>Embryophyta</taxon>
        <taxon>Tracheophyta</taxon>
        <taxon>Spermatophyta</taxon>
        <taxon>Pinopsida</taxon>
        <taxon>Pinidae</taxon>
        <taxon>Conifers II</taxon>
        <taxon>Cupressales</taxon>
        <taxon>Taxaceae</taxon>
        <taxon>Taxus</taxon>
    </lineage>
</organism>
<name>A0AA38CFE1_TAXCH</name>
<evidence type="ECO:0000313" key="2">
    <source>
        <dbReference type="EMBL" id="KAH9295867.1"/>
    </source>
</evidence>
<keyword evidence="1" id="KW-0175">Coiled coil</keyword>
<sequence>MKSFDEEGAYPQMRKMLSWEIESHIDEPEFEVSQGALMKMPESKGDNPLVSAQQLSDEQVCNALNKVSVELEARLFGRNDRVKFLEAELEKREEELEERTKNLKQEELISVQLKHELREEKERVHEVYKKVESITDVIVLKHPDLAPPTQKYGSSLECLEDLTRILTMERQPLALESMEEVAAHLEKEEKLKVVAIISKYNKVLADVKIATHTVEATYDSCTDRDKVASILVTTHEVELKEFQEKNKGNRAEWERILAEVEKKSEAIETLRGSIKNRLKELYPQITRRMDALEDVGKELEGMVETLNTQGNGLGFEEVSTLVGDLCQRAQNEVDAWNKLEADLQRDFPILLQ</sequence>
<evidence type="ECO:0000256" key="1">
    <source>
        <dbReference type="SAM" id="Coils"/>
    </source>
</evidence>
<feature type="coiled-coil region" evidence="1">
    <location>
        <begin position="250"/>
        <end position="346"/>
    </location>
</feature>
<dbReference type="EMBL" id="JAHRHJ020000011">
    <property type="protein sequence ID" value="KAH9295867.1"/>
    <property type="molecule type" value="Genomic_DNA"/>
</dbReference>
<proteinExistence type="predicted"/>